<name>A0A1G9F5T2_9RHOB</name>
<dbReference type="Proteomes" id="UP000199328">
    <property type="component" value="Unassembled WGS sequence"/>
</dbReference>
<sequence>MLGVSIPAVAVRGRRPFPVTLELGGPRLPAGVGLARASPATRIAADGTIELIGPDAPRFDHDPVSLAPLGLLVEPAATNLVHEAVAAGPRWSALNATLTTLSLGAMGLFPGLAVAGGGEKWHRAQVVTGGWSAGTPLQLSVWYLPGSSGEIMVNIRNVTAGVESVATGPAGAVAALSGGAGAISDVRNLVLAGGVRKVEMTFTPDAAADEGRLGVGPNSAVAGEDVIVLGAQIEAGDVATSLILSSGGPGARAGDVVTLERWSGTHDLEITHGSGAVDLRSAVALAPGHVASPFAERWVRRLRIL</sequence>
<dbReference type="EMBL" id="FNFV01000005">
    <property type="protein sequence ID" value="SDK83543.1"/>
    <property type="molecule type" value="Genomic_DNA"/>
</dbReference>
<dbReference type="RefSeq" id="WP_092500653.1">
    <property type="nucleotide sequence ID" value="NZ_FNFV01000005.1"/>
</dbReference>
<protein>
    <submittedName>
        <fullName evidence="1">Uncharacterized protein</fullName>
    </submittedName>
</protein>
<evidence type="ECO:0000313" key="1">
    <source>
        <dbReference type="EMBL" id="SDK83543.1"/>
    </source>
</evidence>
<gene>
    <name evidence="1" type="ORF">SAMN05216257_10541</name>
</gene>
<reference evidence="2" key="1">
    <citation type="submission" date="2016-10" db="EMBL/GenBank/DDBJ databases">
        <authorList>
            <person name="Varghese N."/>
            <person name="Submissions S."/>
        </authorList>
    </citation>
    <scope>NUCLEOTIDE SEQUENCE [LARGE SCALE GENOMIC DNA]</scope>
    <source>
        <strain evidence="2">CGMCC 1.10789</strain>
    </source>
</reference>
<dbReference type="STRING" id="990712.SAMN05216257_10541"/>
<keyword evidence="2" id="KW-1185">Reference proteome</keyword>
<organism evidence="1 2">
    <name type="scientific">Meinhardsimonia xiamenensis</name>
    <dbReference type="NCBI Taxonomy" id="990712"/>
    <lineage>
        <taxon>Bacteria</taxon>
        <taxon>Pseudomonadati</taxon>
        <taxon>Pseudomonadota</taxon>
        <taxon>Alphaproteobacteria</taxon>
        <taxon>Rhodobacterales</taxon>
        <taxon>Paracoccaceae</taxon>
        <taxon>Meinhardsimonia</taxon>
    </lineage>
</organism>
<accession>A0A1G9F5T2</accession>
<dbReference type="AlphaFoldDB" id="A0A1G9F5T2"/>
<proteinExistence type="predicted"/>
<evidence type="ECO:0000313" key="2">
    <source>
        <dbReference type="Proteomes" id="UP000199328"/>
    </source>
</evidence>
<dbReference type="OrthoDB" id="7870204at2"/>